<dbReference type="Proteomes" id="UP000247612">
    <property type="component" value="Unassembled WGS sequence"/>
</dbReference>
<evidence type="ECO:0000259" key="2">
    <source>
        <dbReference type="PROSITE" id="PS51677"/>
    </source>
</evidence>
<dbReference type="InterPro" id="IPR013783">
    <property type="entry name" value="Ig-like_fold"/>
</dbReference>
<dbReference type="Gene3D" id="3.20.20.370">
    <property type="entry name" value="Glycoside hydrolase/deacetylase"/>
    <property type="match status" value="1"/>
</dbReference>
<dbReference type="AlphaFoldDB" id="A0A318L844"/>
<feature type="transmembrane region" description="Helical" evidence="1">
    <location>
        <begin position="7"/>
        <end position="28"/>
    </location>
</feature>
<organism evidence="3 4">
    <name type="scientific">Dielma fastidiosa</name>
    <dbReference type="NCBI Taxonomy" id="1034346"/>
    <lineage>
        <taxon>Bacteria</taxon>
        <taxon>Bacillati</taxon>
        <taxon>Bacillota</taxon>
        <taxon>Erysipelotrichia</taxon>
        <taxon>Erysipelotrichales</taxon>
        <taxon>Erysipelotrichaceae</taxon>
        <taxon>Dielma</taxon>
    </lineage>
</organism>
<accession>A0A318L844</accession>
<dbReference type="InterPro" id="IPR032179">
    <property type="entry name" value="Cry22Aa_Ig-like"/>
</dbReference>
<dbReference type="PANTHER" id="PTHR10587">
    <property type="entry name" value="GLYCOSYL TRANSFERASE-RELATED"/>
    <property type="match status" value="1"/>
</dbReference>
<protein>
    <submittedName>
        <fullName evidence="3">Delta-lactam-biosynthetic de-N-acetylase</fullName>
    </submittedName>
</protein>
<proteinExistence type="predicted"/>
<evidence type="ECO:0000313" key="4">
    <source>
        <dbReference type="Proteomes" id="UP000247612"/>
    </source>
</evidence>
<gene>
    <name evidence="3" type="ORF">DES51_109121</name>
</gene>
<sequence>MSRKCKIGVFAFLAAVVLVIILSGGYLLTLGGVFHPTVNLKGGNITLELNEAYEEPGFKARSMFHDVSDQVTVSGDVDSTKTGVYTIVYEIKGTTKTRKVTVQDTTPPQITLLGNSEMHVFERETFNDPGVEIIDASCDDGQSLLQIEGNVDMLTCGEYELIYNAVDASGNASSVSRKIIVEADPALVKLHYAYDVYDNTAFEWWFNKSENHQRMEGAIAQEILDKYAAYYLGPDDKVIYLTFDEGGNDITYIHEIADVLNAHNIKATFFLTRNYVIDNEEFMRSLVDQGHLIGNHTRHHYDMPTLANEAQIDQFVLEVLDCEKAIQQVTGTKPVKVFRFPKGATSERAMKIVSDLGYRSYFWSHAYYDYGPDISKEEAYNTLVEHLHNGAIYLLHPSNKGNYLAMEDFITEAQRQGYRFALVSEIE</sequence>
<dbReference type="InterPro" id="IPR011330">
    <property type="entry name" value="Glyco_hydro/deAcase_b/a-brl"/>
</dbReference>
<dbReference type="STRING" id="1034346.GCA_000313565_02782"/>
<dbReference type="GO" id="GO:0016810">
    <property type="term" value="F:hydrolase activity, acting on carbon-nitrogen (but not peptide) bonds"/>
    <property type="evidence" value="ECO:0007669"/>
    <property type="project" value="InterPro"/>
</dbReference>
<dbReference type="Gene3D" id="2.60.40.10">
    <property type="entry name" value="Immunoglobulins"/>
    <property type="match status" value="2"/>
</dbReference>
<keyword evidence="1" id="KW-0812">Transmembrane</keyword>
<comment type="caution">
    <text evidence="3">The sequence shown here is derived from an EMBL/GenBank/DDBJ whole genome shotgun (WGS) entry which is preliminary data.</text>
</comment>
<keyword evidence="1" id="KW-0472">Membrane</keyword>
<dbReference type="OrthoDB" id="9812065at2"/>
<keyword evidence="4" id="KW-1185">Reference proteome</keyword>
<dbReference type="SUPFAM" id="SSF88713">
    <property type="entry name" value="Glycoside hydrolase/deacetylase"/>
    <property type="match status" value="1"/>
</dbReference>
<dbReference type="RefSeq" id="WP_022939064.1">
    <property type="nucleotide sequence ID" value="NZ_CABKRQ010000007.1"/>
</dbReference>
<dbReference type="InterPro" id="IPR050248">
    <property type="entry name" value="Polysacc_deacetylase_ArnD"/>
</dbReference>
<dbReference type="GO" id="GO:0016020">
    <property type="term" value="C:membrane"/>
    <property type="evidence" value="ECO:0007669"/>
    <property type="project" value="TreeGrafter"/>
</dbReference>
<evidence type="ECO:0000313" key="3">
    <source>
        <dbReference type="EMBL" id="PXX77867.1"/>
    </source>
</evidence>
<dbReference type="EMBL" id="QJKH01000009">
    <property type="protein sequence ID" value="PXX77867.1"/>
    <property type="molecule type" value="Genomic_DNA"/>
</dbReference>
<keyword evidence="1" id="KW-1133">Transmembrane helix</keyword>
<feature type="domain" description="NodB homology" evidence="2">
    <location>
        <begin position="237"/>
        <end position="421"/>
    </location>
</feature>
<dbReference type="Pfam" id="PF01522">
    <property type="entry name" value="Polysacc_deac_1"/>
    <property type="match status" value="1"/>
</dbReference>
<dbReference type="Pfam" id="PF16403">
    <property type="entry name" value="Bact_surface_Ig-like"/>
    <property type="match status" value="2"/>
</dbReference>
<dbReference type="InterPro" id="IPR002509">
    <property type="entry name" value="NODB_dom"/>
</dbReference>
<reference evidence="3 4" key="1">
    <citation type="submission" date="2018-05" db="EMBL/GenBank/DDBJ databases">
        <title>Genomic Encyclopedia of Type Strains, Phase IV (KMG-IV): sequencing the most valuable type-strain genomes for metagenomic binning, comparative biology and taxonomic classification.</title>
        <authorList>
            <person name="Goeker M."/>
        </authorList>
    </citation>
    <scope>NUCLEOTIDE SEQUENCE [LARGE SCALE GENOMIC DNA]</scope>
    <source>
        <strain evidence="3 4">JC118</strain>
    </source>
</reference>
<dbReference type="PROSITE" id="PS51677">
    <property type="entry name" value="NODB"/>
    <property type="match status" value="1"/>
</dbReference>
<dbReference type="GO" id="GO:0005975">
    <property type="term" value="P:carbohydrate metabolic process"/>
    <property type="evidence" value="ECO:0007669"/>
    <property type="project" value="InterPro"/>
</dbReference>
<name>A0A318L844_9FIRM</name>
<evidence type="ECO:0000256" key="1">
    <source>
        <dbReference type="SAM" id="Phobius"/>
    </source>
</evidence>
<dbReference type="PANTHER" id="PTHR10587:SF78">
    <property type="entry name" value="PEPTIDOGLYCAN-N-ACETYLMURAMIC ACID DEACETYLASE PDAA"/>
    <property type="match status" value="1"/>
</dbReference>